<evidence type="ECO:0000256" key="6">
    <source>
        <dbReference type="SAM" id="Phobius"/>
    </source>
</evidence>
<feature type="transmembrane region" description="Helical" evidence="6">
    <location>
        <begin position="201"/>
        <end position="225"/>
    </location>
</feature>
<comment type="similarity">
    <text evidence="2">Belongs to the nucleobase:cation symporter-2 (NCS2) (TC 2.A.40) family.</text>
</comment>
<dbReference type="EMBL" id="OU015568">
    <property type="protein sequence ID" value="CAG5078124.1"/>
    <property type="molecule type" value="Genomic_DNA"/>
</dbReference>
<dbReference type="Pfam" id="PF00860">
    <property type="entry name" value="Xan_ur_permease"/>
    <property type="match status" value="2"/>
</dbReference>
<dbReference type="Proteomes" id="UP001158576">
    <property type="component" value="Chromosome PAR"/>
</dbReference>
<feature type="transmembrane region" description="Helical" evidence="6">
    <location>
        <begin position="60"/>
        <end position="79"/>
    </location>
</feature>
<keyword evidence="8" id="KW-1185">Reference proteome</keyword>
<evidence type="ECO:0000256" key="1">
    <source>
        <dbReference type="ARBA" id="ARBA00004141"/>
    </source>
</evidence>
<gene>
    <name evidence="7" type="ORF">OKIOD_LOCUS465</name>
</gene>
<feature type="transmembrane region" description="Helical" evidence="6">
    <location>
        <begin position="85"/>
        <end position="108"/>
    </location>
</feature>
<evidence type="ECO:0000256" key="2">
    <source>
        <dbReference type="ARBA" id="ARBA00008821"/>
    </source>
</evidence>
<keyword evidence="3 6" id="KW-0812">Transmembrane</keyword>
<evidence type="ECO:0000313" key="8">
    <source>
        <dbReference type="Proteomes" id="UP001158576"/>
    </source>
</evidence>
<accession>A0ABN7RQM5</accession>
<proteinExistence type="inferred from homology"/>
<protein>
    <submittedName>
        <fullName evidence="7">Oidioi.mRNA.OKI2018_I69.PAR.g8907.t1.cds</fullName>
    </submittedName>
</protein>
<feature type="transmembrane region" description="Helical" evidence="6">
    <location>
        <begin position="360"/>
        <end position="382"/>
    </location>
</feature>
<evidence type="ECO:0000256" key="5">
    <source>
        <dbReference type="ARBA" id="ARBA00023136"/>
    </source>
</evidence>
<evidence type="ECO:0000256" key="3">
    <source>
        <dbReference type="ARBA" id="ARBA00022692"/>
    </source>
</evidence>
<keyword evidence="5 6" id="KW-0472">Membrane</keyword>
<feature type="transmembrane region" description="Helical" evidence="6">
    <location>
        <begin position="245"/>
        <end position="270"/>
    </location>
</feature>
<feature type="transmembrane region" description="Helical" evidence="6">
    <location>
        <begin position="452"/>
        <end position="470"/>
    </location>
</feature>
<comment type="subcellular location">
    <subcellularLocation>
        <location evidence="1">Membrane</location>
        <topology evidence="1">Multi-pass membrane protein</topology>
    </subcellularLocation>
</comment>
<sequence length="583" mass="63654">MGKRDKLIYGPEDVPPWYMCILLGTQHFLTCLGSTVAIPLVLAPAFCLGDDPQSNLAKSYLMSTLFVGSGICTFIQATFGNRLPILQGGTFSFLTPTFALMATAPFLCDNKKLVQCTSSNITSSSLLSNETLFFTHETLNCCYDESMEDCRGFVEEPNDSVEVKWNEFYEDAKTCWSGDCGTQIITFDETWKRRVREVQGAIISASAVELVIGATGLIGVVLSFITPLAIAPVISLVGLSLFQPAANMSASCWPISIITIGFMVLFSQYLRDVNTPVPYINIKEKKCEVKMLPVFKVFPVLLALIISWGLCGILTAAANGGDGMANFDDPAHYWYKARTDTKNQVIADAPWFRFVYPFQWGWPTFSVAGFVGLLSGVFAGMLESIGDYYAAADISEVPPPPVHAINRGIMMEGVACIIDGILGSGNGTTTYSENISTLSITRCASRRMIQTAAVILFILGFFGKFTAFFVTLPDPVIGGIYFVITAPFIGGFFAIILDNTIPGTRKERGVDAWAQSSSDDDVDGLETYDIPWLSKVTNLSFMKYVPISPAFKGGSNAWTRKVCPCSQQVDDDEVTAKIESTDF</sequence>
<evidence type="ECO:0000256" key="4">
    <source>
        <dbReference type="ARBA" id="ARBA00022989"/>
    </source>
</evidence>
<organism evidence="7 8">
    <name type="scientific">Oikopleura dioica</name>
    <name type="common">Tunicate</name>
    <dbReference type="NCBI Taxonomy" id="34765"/>
    <lineage>
        <taxon>Eukaryota</taxon>
        <taxon>Metazoa</taxon>
        <taxon>Chordata</taxon>
        <taxon>Tunicata</taxon>
        <taxon>Appendicularia</taxon>
        <taxon>Copelata</taxon>
        <taxon>Oikopleuridae</taxon>
        <taxon>Oikopleura</taxon>
    </lineage>
</organism>
<dbReference type="PANTHER" id="PTHR11119">
    <property type="entry name" value="XANTHINE-URACIL / VITAMIN C PERMEASE FAMILY MEMBER"/>
    <property type="match status" value="1"/>
</dbReference>
<feature type="transmembrane region" description="Helical" evidence="6">
    <location>
        <begin position="291"/>
        <end position="318"/>
    </location>
</feature>
<keyword evidence="4 6" id="KW-1133">Transmembrane helix</keyword>
<name>A0ABN7RQM5_OIKDI</name>
<reference evidence="7 8" key="1">
    <citation type="submission" date="2021-04" db="EMBL/GenBank/DDBJ databases">
        <authorList>
            <person name="Bliznina A."/>
        </authorList>
    </citation>
    <scope>NUCLEOTIDE SEQUENCE [LARGE SCALE GENOMIC DNA]</scope>
</reference>
<dbReference type="InterPro" id="IPR006043">
    <property type="entry name" value="NCS2"/>
</dbReference>
<evidence type="ECO:0000313" key="7">
    <source>
        <dbReference type="EMBL" id="CAG5078124.1"/>
    </source>
</evidence>
<feature type="transmembrane region" description="Helical" evidence="6">
    <location>
        <begin position="476"/>
        <end position="497"/>
    </location>
</feature>
<feature type="transmembrane region" description="Helical" evidence="6">
    <location>
        <begin position="27"/>
        <end position="48"/>
    </location>
</feature>